<dbReference type="PROSITE" id="PS50898">
    <property type="entry name" value="RBD"/>
    <property type="match status" value="2"/>
</dbReference>
<evidence type="ECO:0000256" key="1">
    <source>
        <dbReference type="ARBA" id="ARBA00022468"/>
    </source>
</evidence>
<dbReference type="PANTHER" id="PTHR45945">
    <property type="entry name" value="REGULATOR OF G-PROTEIN SIGNALING LOCO"/>
    <property type="match status" value="1"/>
</dbReference>
<dbReference type="SUPFAM" id="SSF50729">
    <property type="entry name" value="PH domain-like"/>
    <property type="match status" value="1"/>
</dbReference>
<dbReference type="InterPro" id="IPR024066">
    <property type="entry name" value="RGS_subdom1/3"/>
</dbReference>
<dbReference type="EMBL" id="HACA01018638">
    <property type="protein sequence ID" value="CDW35999.1"/>
    <property type="molecule type" value="Transcribed_RNA"/>
</dbReference>
<dbReference type="FunFam" id="1.10.167.10:FF:000001">
    <property type="entry name" value="Putative regulator of g-protein signaling 12"/>
    <property type="match status" value="1"/>
</dbReference>
<organism evidence="6">
    <name type="scientific">Lepeophtheirus salmonis</name>
    <name type="common">Salmon louse</name>
    <name type="synonym">Caligus salmonis</name>
    <dbReference type="NCBI Taxonomy" id="72036"/>
    <lineage>
        <taxon>Eukaryota</taxon>
        <taxon>Metazoa</taxon>
        <taxon>Ecdysozoa</taxon>
        <taxon>Arthropoda</taxon>
        <taxon>Crustacea</taxon>
        <taxon>Multicrustacea</taxon>
        <taxon>Hexanauplia</taxon>
        <taxon>Copepoda</taxon>
        <taxon>Siphonostomatoida</taxon>
        <taxon>Caligidae</taxon>
        <taxon>Lepeophtheirus</taxon>
    </lineage>
</organism>
<dbReference type="InterPro" id="IPR003116">
    <property type="entry name" value="RBD_dom"/>
</dbReference>
<dbReference type="GO" id="GO:0005634">
    <property type="term" value="C:nucleus"/>
    <property type="evidence" value="ECO:0007669"/>
    <property type="project" value="TreeGrafter"/>
</dbReference>
<feature type="region of interest" description="Disordered" evidence="2">
    <location>
        <begin position="483"/>
        <end position="522"/>
    </location>
</feature>
<evidence type="ECO:0000259" key="5">
    <source>
        <dbReference type="PROSITE" id="PS50898"/>
    </source>
</evidence>
<dbReference type="InterPro" id="IPR011993">
    <property type="entry name" value="PH-like_dom_sf"/>
</dbReference>
<dbReference type="InterPro" id="IPR016137">
    <property type="entry name" value="RGS"/>
</dbReference>
<dbReference type="Pfam" id="PF00640">
    <property type="entry name" value="PID"/>
    <property type="match status" value="1"/>
</dbReference>
<accession>A0A0K2UCN2</accession>
<dbReference type="PANTHER" id="PTHR45945:SF3">
    <property type="entry name" value="REGULATOR OF G-PROTEIN SIGNALING LOCO"/>
    <property type="match status" value="1"/>
</dbReference>
<feature type="domain" description="PID" evidence="3">
    <location>
        <begin position="49"/>
        <end position="143"/>
    </location>
</feature>
<feature type="compositionally biased region" description="Basic and acidic residues" evidence="2">
    <location>
        <begin position="495"/>
        <end position="507"/>
    </location>
</feature>
<name>A0A0K2UCN2_LEPSM</name>
<dbReference type="Pfam" id="PF00615">
    <property type="entry name" value="RGS"/>
    <property type="match status" value="1"/>
</dbReference>
<dbReference type="InterPro" id="IPR029071">
    <property type="entry name" value="Ubiquitin-like_domsf"/>
</dbReference>
<dbReference type="Gene3D" id="2.30.29.30">
    <property type="entry name" value="Pleckstrin-homology domain (PH domain)/Phosphotyrosine-binding domain (PTB)"/>
    <property type="match status" value="1"/>
</dbReference>
<reference evidence="6" key="1">
    <citation type="submission" date="2014-05" db="EMBL/GenBank/DDBJ databases">
        <authorList>
            <person name="Chronopoulou M."/>
        </authorList>
    </citation>
    <scope>NUCLEOTIDE SEQUENCE</scope>
    <source>
        <tissue evidence="6">Whole organism</tissue>
    </source>
</reference>
<dbReference type="AlphaFoldDB" id="A0A0K2UCN2"/>
<dbReference type="SUPFAM" id="SSF48097">
    <property type="entry name" value="Regulator of G-protein signaling, RGS"/>
    <property type="match status" value="1"/>
</dbReference>
<dbReference type="SUPFAM" id="SSF54236">
    <property type="entry name" value="Ubiquitin-like"/>
    <property type="match status" value="2"/>
</dbReference>
<dbReference type="Gene3D" id="1.10.167.10">
    <property type="entry name" value="Regulator of G-protein Signalling 4, domain 2"/>
    <property type="match status" value="1"/>
</dbReference>
<dbReference type="SMART" id="SM00455">
    <property type="entry name" value="RBD"/>
    <property type="match status" value="2"/>
</dbReference>
<evidence type="ECO:0000259" key="4">
    <source>
        <dbReference type="PROSITE" id="PS50132"/>
    </source>
</evidence>
<evidence type="ECO:0000256" key="2">
    <source>
        <dbReference type="SAM" id="MobiDB-lite"/>
    </source>
</evidence>
<dbReference type="Pfam" id="PF02196">
    <property type="entry name" value="RBD"/>
    <property type="match status" value="1"/>
</dbReference>
<dbReference type="OrthoDB" id="196547at2759"/>
<dbReference type="GO" id="GO:0005886">
    <property type="term" value="C:plasma membrane"/>
    <property type="evidence" value="ECO:0007669"/>
    <property type="project" value="TreeGrafter"/>
</dbReference>
<dbReference type="InterPro" id="IPR006020">
    <property type="entry name" value="PTB/PI_dom"/>
</dbReference>
<dbReference type="InterPro" id="IPR036305">
    <property type="entry name" value="RGS_sf"/>
</dbReference>
<dbReference type="InterPro" id="IPR044926">
    <property type="entry name" value="RGS_subdomain_2"/>
</dbReference>
<proteinExistence type="predicted"/>
<feature type="domain" description="RBD" evidence="5">
    <location>
        <begin position="598"/>
        <end position="672"/>
    </location>
</feature>
<keyword evidence="1" id="KW-0343">GTPase activation</keyword>
<dbReference type="PROSITE" id="PS50132">
    <property type="entry name" value="RGS"/>
    <property type="match status" value="1"/>
</dbReference>
<dbReference type="Gene3D" id="1.10.196.10">
    <property type="match status" value="1"/>
</dbReference>
<dbReference type="CDD" id="cd01817">
    <property type="entry name" value="RBD1_RGS12_like"/>
    <property type="match status" value="1"/>
</dbReference>
<feature type="compositionally biased region" description="Low complexity" evidence="2">
    <location>
        <begin position="508"/>
        <end position="517"/>
    </location>
</feature>
<dbReference type="GO" id="GO:0005096">
    <property type="term" value="F:GTPase activator activity"/>
    <property type="evidence" value="ECO:0007669"/>
    <property type="project" value="UniProtKB-KW"/>
</dbReference>
<dbReference type="GO" id="GO:0005737">
    <property type="term" value="C:cytoplasm"/>
    <property type="evidence" value="ECO:0007669"/>
    <property type="project" value="TreeGrafter"/>
</dbReference>
<feature type="domain" description="RBD" evidence="5">
    <location>
        <begin position="527"/>
        <end position="597"/>
    </location>
</feature>
<dbReference type="SMART" id="SM00315">
    <property type="entry name" value="RGS"/>
    <property type="match status" value="1"/>
</dbReference>
<dbReference type="Gene3D" id="3.10.20.90">
    <property type="entry name" value="Phosphatidylinositol 3-kinase Catalytic Subunit, Chain A, domain 1"/>
    <property type="match status" value="2"/>
</dbReference>
<dbReference type="PRINTS" id="PR01301">
    <property type="entry name" value="RGSPROTEIN"/>
</dbReference>
<dbReference type="GO" id="GO:0008277">
    <property type="term" value="P:regulation of G protein-coupled receptor signaling pathway"/>
    <property type="evidence" value="ECO:0007669"/>
    <property type="project" value="TreeGrafter"/>
</dbReference>
<dbReference type="SMART" id="SM00462">
    <property type="entry name" value="PTB"/>
    <property type="match status" value="1"/>
</dbReference>
<evidence type="ECO:0000259" key="3">
    <source>
        <dbReference type="PROSITE" id="PS01179"/>
    </source>
</evidence>
<sequence>MLSKIDLNGSEELQVTQSSIQSLIHNQKEDEVGEEKMKKEHAREEALNEWVAGYLGTAEIPLSESSVVRNYIRRLRSDKRRVHSSVRFIVYKDRIRLLHHRKGSLFAEFYFKDLSFASVSPDDTKIFALVITKPRTGASCHVFSLSSPSLPLVNLLQSLYSSSDDSFNTEQLEQLNTAQNLRQSVLKYLPYSHNGKKEEKPYNFLECCDTLDGLLPLAKQGLNSSKSLDELGQRFMDTEKESKSKMNSNILKPTDLYPMETNGLKTSSSQAILRSNGVVDLHAKKGREGIEMGRRLVENNHVKPTQSYTRIQNWAQDFEILLEDPLGFQLFSDFLKTEFSHENIAFWKECEQYRTTTELPNRKKMAESIVEHYLDPGASDPVNVDSEAKSFTQKFLSQSSPDLFVQAQRQIFNLMKYDSFRRFVLSDVYKECLDAEANGKDLPEPKKDALNNSSILQECINQENKKSKNLNYARRKSLLPFSFKHSNSNTQSKMNSKEQSSESKKSSQEGSTNTKSSKTSKEETDGILVRLILPDKATTVVQVRTGESIRSMVARLLEKRGLYFTSFDAFITNSDKPLNLSTDSASIGTQEVRVEPRNLFRIELPSKKSIGVKAKPTKRIYEVLGPILLQYGWNLACVVVKLENHLTKLHSDIDLNDYVSSIDNTRLVISNRMDEISPKLLEELLIDKSNF</sequence>
<dbReference type="InterPro" id="IPR046995">
    <property type="entry name" value="RGS10/12/14-like"/>
</dbReference>
<dbReference type="PROSITE" id="PS01179">
    <property type="entry name" value="PID"/>
    <property type="match status" value="1"/>
</dbReference>
<protein>
    <submittedName>
        <fullName evidence="6">Regulator of Gprotein signaling locolike [Ceratitis capitata]</fullName>
    </submittedName>
</protein>
<evidence type="ECO:0000313" key="6">
    <source>
        <dbReference type="EMBL" id="CDW35999.1"/>
    </source>
</evidence>
<feature type="domain" description="RGS" evidence="4">
    <location>
        <begin position="317"/>
        <end position="433"/>
    </location>
</feature>
<dbReference type="GO" id="GO:0007165">
    <property type="term" value="P:signal transduction"/>
    <property type="evidence" value="ECO:0007669"/>
    <property type="project" value="InterPro"/>
</dbReference>